<keyword evidence="4" id="KW-0325">Glycoprotein</keyword>
<evidence type="ECO:0000256" key="1">
    <source>
        <dbReference type="ARBA" id="ARBA00022659"/>
    </source>
</evidence>
<evidence type="ECO:0000259" key="6">
    <source>
        <dbReference type="PROSITE" id="PS50923"/>
    </source>
</evidence>
<dbReference type="Proteomes" id="UP000053760">
    <property type="component" value="Unassembled WGS sequence"/>
</dbReference>
<dbReference type="STRING" id="55661.A0A091GAL0"/>
<feature type="domain" description="Sushi" evidence="6">
    <location>
        <begin position="1"/>
        <end position="63"/>
    </location>
</feature>
<dbReference type="PANTHER" id="PTHR45656:SF15">
    <property type="entry name" value="SUSHI DOMAIN-CONTAINING PROTEIN"/>
    <property type="match status" value="1"/>
</dbReference>
<accession>A0A091GAL0</accession>
<gene>
    <name evidence="7" type="ORF">N303_05338</name>
</gene>
<keyword evidence="2" id="KW-0677">Repeat</keyword>
<dbReference type="InterPro" id="IPR035976">
    <property type="entry name" value="Sushi/SCR/CCP_sf"/>
</dbReference>
<evidence type="ECO:0000313" key="8">
    <source>
        <dbReference type="Proteomes" id="UP000053760"/>
    </source>
</evidence>
<dbReference type="Pfam" id="PF00084">
    <property type="entry name" value="Sushi"/>
    <property type="match status" value="2"/>
</dbReference>
<sequence>CNAPTHLVFAELKELYRNQTVFPVGRTVEYVCQPGYAQQPGMPLTITCLRNRTWSAALEFCRRKQCPNPEDVENGRAVVLTDLLFGSKVNYTCDEGYKLVGGSQRTCEVSGARVSWSGDAPLCHQVKCPPPPGIANG</sequence>
<keyword evidence="3" id="KW-1015">Disulfide bond</keyword>
<dbReference type="InterPro" id="IPR000436">
    <property type="entry name" value="Sushi_SCR_CCP_dom"/>
</dbReference>
<reference evidence="7 8" key="1">
    <citation type="submission" date="2014-04" db="EMBL/GenBank/DDBJ databases">
        <title>Genome evolution of avian class.</title>
        <authorList>
            <person name="Zhang G."/>
            <person name="Li C."/>
        </authorList>
    </citation>
    <scope>NUCLEOTIDE SEQUENCE [LARGE SCALE GENOMIC DNA]</scope>
    <source>
        <strain evidence="7">BGI_N303</strain>
    </source>
</reference>
<evidence type="ECO:0000256" key="3">
    <source>
        <dbReference type="ARBA" id="ARBA00023157"/>
    </source>
</evidence>
<dbReference type="Gene3D" id="2.10.70.10">
    <property type="entry name" value="Complement Module, domain 1"/>
    <property type="match status" value="2"/>
</dbReference>
<dbReference type="PANTHER" id="PTHR45656">
    <property type="entry name" value="PROTEIN CBR-CLEC-78"/>
    <property type="match status" value="1"/>
</dbReference>
<dbReference type="SUPFAM" id="SSF57535">
    <property type="entry name" value="Complement control module/SCR domain"/>
    <property type="match status" value="2"/>
</dbReference>
<proteinExistence type="predicted"/>
<dbReference type="FunFam" id="2.10.70.10:FF:000055">
    <property type="entry name" value="Complement decay-accelerating factor, GPI-anchored"/>
    <property type="match status" value="1"/>
</dbReference>
<keyword evidence="8" id="KW-1185">Reference proteome</keyword>
<organism evidence="7 8">
    <name type="scientific">Cuculus canorus</name>
    <name type="common">Common cuckoo</name>
    <dbReference type="NCBI Taxonomy" id="55661"/>
    <lineage>
        <taxon>Eukaryota</taxon>
        <taxon>Metazoa</taxon>
        <taxon>Chordata</taxon>
        <taxon>Craniata</taxon>
        <taxon>Vertebrata</taxon>
        <taxon>Euteleostomi</taxon>
        <taxon>Archelosauria</taxon>
        <taxon>Archosauria</taxon>
        <taxon>Dinosauria</taxon>
        <taxon>Saurischia</taxon>
        <taxon>Theropoda</taxon>
        <taxon>Coelurosauria</taxon>
        <taxon>Aves</taxon>
        <taxon>Neognathae</taxon>
        <taxon>Neoaves</taxon>
        <taxon>Otidimorphae</taxon>
        <taxon>Cuculiformes</taxon>
        <taxon>Cuculidae</taxon>
        <taxon>Cuculus</taxon>
    </lineage>
</organism>
<dbReference type="EMBL" id="KL447893">
    <property type="protein sequence ID" value="KFO78356.1"/>
    <property type="molecule type" value="Genomic_DNA"/>
</dbReference>
<dbReference type="PROSITE" id="PS50923">
    <property type="entry name" value="SUSHI"/>
    <property type="match status" value="2"/>
</dbReference>
<dbReference type="AlphaFoldDB" id="A0A091GAL0"/>
<dbReference type="CDD" id="cd00033">
    <property type="entry name" value="CCP"/>
    <property type="match status" value="2"/>
</dbReference>
<evidence type="ECO:0000256" key="2">
    <source>
        <dbReference type="ARBA" id="ARBA00022737"/>
    </source>
</evidence>
<dbReference type="InterPro" id="IPR051277">
    <property type="entry name" value="SEZ6_CSMD_C4BPB_Regulators"/>
</dbReference>
<feature type="non-terminal residue" evidence="7">
    <location>
        <position position="1"/>
    </location>
</feature>
<evidence type="ECO:0000256" key="4">
    <source>
        <dbReference type="ARBA" id="ARBA00023180"/>
    </source>
</evidence>
<protein>
    <recommendedName>
        <fullName evidence="6">Sushi domain-containing protein</fullName>
    </recommendedName>
</protein>
<dbReference type="SMART" id="SM00032">
    <property type="entry name" value="CCP"/>
    <property type="match status" value="2"/>
</dbReference>
<feature type="domain" description="Sushi" evidence="6">
    <location>
        <begin position="64"/>
        <end position="125"/>
    </location>
</feature>
<keyword evidence="1 5" id="KW-0768">Sushi</keyword>
<comment type="caution">
    <text evidence="5">Lacks conserved residue(s) required for the propagation of feature annotation.</text>
</comment>
<evidence type="ECO:0000256" key="5">
    <source>
        <dbReference type="PROSITE-ProRule" id="PRU00302"/>
    </source>
</evidence>
<evidence type="ECO:0000313" key="7">
    <source>
        <dbReference type="EMBL" id="KFO78356.1"/>
    </source>
</evidence>
<feature type="non-terminal residue" evidence="7">
    <location>
        <position position="137"/>
    </location>
</feature>
<name>A0A091GAL0_CUCCA</name>